<organism evidence="2 3">
    <name type="scientific">Duganella aceris</name>
    <dbReference type="NCBI Taxonomy" id="2703883"/>
    <lineage>
        <taxon>Bacteria</taxon>
        <taxon>Pseudomonadati</taxon>
        <taxon>Pseudomonadota</taxon>
        <taxon>Betaproteobacteria</taxon>
        <taxon>Burkholderiales</taxon>
        <taxon>Oxalobacteraceae</taxon>
        <taxon>Telluria group</taxon>
        <taxon>Duganella</taxon>
    </lineage>
</organism>
<evidence type="ECO:0000256" key="1">
    <source>
        <dbReference type="SAM" id="SignalP"/>
    </source>
</evidence>
<keyword evidence="1" id="KW-0732">Signal</keyword>
<dbReference type="RefSeq" id="WP_166101178.1">
    <property type="nucleotide sequence ID" value="NZ_JAADJT010000003.1"/>
</dbReference>
<sequence>MSRPIYLALMLALAAPAWAGTDSLAPDPKGLATVTAFLASGDCPGAVGAIKEGIKSRHPAVLLVAGTMFEEGVCVKPDWDKAVNLYLLADAAGNRSAIPRLAAGYAVAGREHGLALWWAAHRPLNLPAACVPAADPEKQQDAFNAALERMPPALFQACVYIAGVTYDVMANVEFPPDAARYRMSGTLAMEFIPAEGAINWRYLRRGDVERPSGVRDMGKEQFEEHRIENSLMTYVKQKGKAALARYAQPAGIDPAWRVRATLAFE</sequence>
<reference evidence="3" key="1">
    <citation type="submission" date="2023-07" db="EMBL/GenBank/DDBJ databases">
        <title>Duganella aceri sp. nov., isolated from tree sap.</title>
        <authorList>
            <person name="Kim I.S."/>
        </authorList>
    </citation>
    <scope>NUCLEOTIDE SEQUENCE [LARGE SCALE GENOMIC DNA]</scope>
    <source>
        <strain evidence="3">SAP-35</strain>
    </source>
</reference>
<dbReference type="EMBL" id="JAADJT010000003">
    <property type="protein sequence ID" value="NGZ84346.1"/>
    <property type="molecule type" value="Genomic_DNA"/>
</dbReference>
<keyword evidence="3" id="KW-1185">Reference proteome</keyword>
<proteinExistence type="predicted"/>
<evidence type="ECO:0000313" key="3">
    <source>
        <dbReference type="Proteomes" id="UP000666369"/>
    </source>
</evidence>
<feature type="chain" id="PRO_5046167629" description="Sel1 repeat family protein" evidence="1">
    <location>
        <begin position="20"/>
        <end position="265"/>
    </location>
</feature>
<dbReference type="Proteomes" id="UP000666369">
    <property type="component" value="Unassembled WGS sequence"/>
</dbReference>
<comment type="caution">
    <text evidence="2">The sequence shown here is derived from an EMBL/GenBank/DDBJ whole genome shotgun (WGS) entry which is preliminary data.</text>
</comment>
<evidence type="ECO:0000313" key="2">
    <source>
        <dbReference type="EMBL" id="NGZ84346.1"/>
    </source>
</evidence>
<protein>
    <recommendedName>
        <fullName evidence="4">Sel1 repeat family protein</fullName>
    </recommendedName>
</protein>
<accession>A0ABX0FII0</accession>
<evidence type="ECO:0008006" key="4">
    <source>
        <dbReference type="Google" id="ProtNLM"/>
    </source>
</evidence>
<name>A0ABX0FII0_9BURK</name>
<feature type="signal peptide" evidence="1">
    <location>
        <begin position="1"/>
        <end position="19"/>
    </location>
</feature>
<dbReference type="SUPFAM" id="SSF81901">
    <property type="entry name" value="HCP-like"/>
    <property type="match status" value="1"/>
</dbReference>
<gene>
    <name evidence="2" type="ORF">GW587_08755</name>
</gene>